<dbReference type="InterPro" id="IPR007858">
    <property type="entry name" value="Dpy-30_motif"/>
</dbReference>
<gene>
    <name evidence="5" type="ORF">AJ79_01281</name>
</gene>
<evidence type="ECO:0000256" key="3">
    <source>
        <dbReference type="ARBA" id="ARBA00023242"/>
    </source>
</evidence>
<keyword evidence="3" id="KW-0539">Nucleus</keyword>
<evidence type="ECO:0000256" key="2">
    <source>
        <dbReference type="ARBA" id="ARBA00010849"/>
    </source>
</evidence>
<proteinExistence type="inferred from homology"/>
<dbReference type="STRING" id="1447875.A0A2B7Y7Y3"/>
<evidence type="ECO:0000313" key="6">
    <source>
        <dbReference type="Proteomes" id="UP000223968"/>
    </source>
</evidence>
<accession>A0A2B7Y7Y3</accession>
<sequence>MRNVSSPAQQLPEEAVHPPAPPLSQYPVAPTSTSSVANPNNNPNSAMSSIADEKRDITMTGGGISNQQPQSVTAPGATANSANSHNNTSTTPIPQVRAGGAPARVYLNERIVPYLLEEMKTLAKEQPSNPLRVLGEYLIQKSNEIEES</sequence>
<dbReference type="EMBL" id="PDNB01000012">
    <property type="protein sequence ID" value="PGH17143.1"/>
    <property type="molecule type" value="Genomic_DNA"/>
</dbReference>
<keyword evidence="6" id="KW-1185">Reference proteome</keyword>
<dbReference type="AlphaFoldDB" id="A0A2B7Y7Y3"/>
<organism evidence="5 6">
    <name type="scientific">Helicocarpus griseus UAMH5409</name>
    <dbReference type="NCBI Taxonomy" id="1447875"/>
    <lineage>
        <taxon>Eukaryota</taxon>
        <taxon>Fungi</taxon>
        <taxon>Dikarya</taxon>
        <taxon>Ascomycota</taxon>
        <taxon>Pezizomycotina</taxon>
        <taxon>Eurotiomycetes</taxon>
        <taxon>Eurotiomycetidae</taxon>
        <taxon>Onygenales</taxon>
        <taxon>Ajellomycetaceae</taxon>
        <taxon>Helicocarpus</taxon>
    </lineage>
</organism>
<evidence type="ECO:0000313" key="5">
    <source>
        <dbReference type="EMBL" id="PGH17143.1"/>
    </source>
</evidence>
<evidence type="ECO:0000256" key="1">
    <source>
        <dbReference type="ARBA" id="ARBA00004123"/>
    </source>
</evidence>
<feature type="region of interest" description="Disordered" evidence="4">
    <location>
        <begin position="1"/>
        <end position="100"/>
    </location>
</feature>
<evidence type="ECO:0000256" key="4">
    <source>
        <dbReference type="SAM" id="MobiDB-lite"/>
    </source>
</evidence>
<dbReference type="GO" id="GO:0005634">
    <property type="term" value="C:nucleus"/>
    <property type="evidence" value="ECO:0007669"/>
    <property type="project" value="UniProtKB-SubCell"/>
</dbReference>
<dbReference type="Proteomes" id="UP000223968">
    <property type="component" value="Unassembled WGS sequence"/>
</dbReference>
<comment type="caution">
    <text evidence="5">The sequence shown here is derived from an EMBL/GenBank/DDBJ whole genome shotgun (WGS) entry which is preliminary data.</text>
</comment>
<evidence type="ECO:0008006" key="7">
    <source>
        <dbReference type="Google" id="ProtNLM"/>
    </source>
</evidence>
<comment type="subcellular location">
    <subcellularLocation>
        <location evidence="1">Nucleus</location>
    </subcellularLocation>
</comment>
<dbReference type="CDD" id="cd22965">
    <property type="entry name" value="DD_DPY30_SDC1"/>
    <property type="match status" value="1"/>
</dbReference>
<dbReference type="Pfam" id="PF05186">
    <property type="entry name" value="Dpy-30"/>
    <property type="match status" value="1"/>
</dbReference>
<comment type="similarity">
    <text evidence="2">Belongs to the dpy-30 family.</text>
</comment>
<dbReference type="InterPro" id="IPR049629">
    <property type="entry name" value="DPY30_SDC1_DD"/>
</dbReference>
<dbReference type="OrthoDB" id="417678at2759"/>
<reference evidence="5 6" key="1">
    <citation type="submission" date="2017-10" db="EMBL/GenBank/DDBJ databases">
        <title>Comparative genomics in systemic dimorphic fungi from Ajellomycetaceae.</title>
        <authorList>
            <person name="Munoz J.F."/>
            <person name="Mcewen J.G."/>
            <person name="Clay O.K."/>
            <person name="Cuomo C.A."/>
        </authorList>
    </citation>
    <scope>NUCLEOTIDE SEQUENCE [LARGE SCALE GENOMIC DNA]</scope>
    <source>
        <strain evidence="5 6">UAMH5409</strain>
    </source>
</reference>
<feature type="compositionally biased region" description="Low complexity" evidence="4">
    <location>
        <begin position="30"/>
        <end position="49"/>
    </location>
</feature>
<feature type="compositionally biased region" description="Low complexity" evidence="4">
    <location>
        <begin position="77"/>
        <end position="91"/>
    </location>
</feature>
<protein>
    <recommendedName>
        <fullName evidence="7">RIIa domain-containing protein</fullName>
    </recommendedName>
</protein>
<name>A0A2B7Y7Y3_9EURO</name>
<dbReference type="Gene3D" id="1.20.890.10">
    <property type="entry name" value="cAMP-dependent protein kinase regulatory subunit, dimerization-anchoring domain"/>
    <property type="match status" value="1"/>
</dbReference>